<evidence type="ECO:0000256" key="6">
    <source>
        <dbReference type="RuleBase" id="RU003971"/>
    </source>
</evidence>
<evidence type="ECO:0000256" key="2">
    <source>
        <dbReference type="ARBA" id="ARBA00022670"/>
    </source>
</evidence>
<evidence type="ECO:0000259" key="9">
    <source>
        <dbReference type="PROSITE" id="PS50208"/>
    </source>
</evidence>
<reference evidence="10" key="1">
    <citation type="submission" date="2021-12" db="EMBL/GenBank/DDBJ databases">
        <authorList>
            <person name="King R."/>
        </authorList>
    </citation>
    <scope>NUCLEOTIDE SEQUENCE</scope>
</reference>
<dbReference type="SUPFAM" id="SSF52129">
    <property type="entry name" value="Caspase-like"/>
    <property type="match status" value="1"/>
</dbReference>
<evidence type="ECO:0000256" key="4">
    <source>
        <dbReference type="ARBA" id="ARBA00022807"/>
    </source>
</evidence>
<dbReference type="GO" id="GO:0005737">
    <property type="term" value="C:cytoplasm"/>
    <property type="evidence" value="ECO:0007669"/>
    <property type="project" value="TreeGrafter"/>
</dbReference>
<dbReference type="PROSITE" id="PS01122">
    <property type="entry name" value="CASPASE_CYS"/>
    <property type="match status" value="1"/>
</dbReference>
<dbReference type="InterPro" id="IPR015917">
    <property type="entry name" value="Pept_C14A"/>
</dbReference>
<dbReference type="PRINTS" id="PR00376">
    <property type="entry name" value="IL1BCENZYME"/>
</dbReference>
<accession>A0A9N8KYQ5</accession>
<proteinExistence type="inferred from homology"/>
<organism evidence="10 11">
    <name type="scientific">Chrysodeixis includens</name>
    <name type="common">Soybean looper</name>
    <name type="synonym">Pseudoplusia includens</name>
    <dbReference type="NCBI Taxonomy" id="689277"/>
    <lineage>
        <taxon>Eukaryota</taxon>
        <taxon>Metazoa</taxon>
        <taxon>Ecdysozoa</taxon>
        <taxon>Arthropoda</taxon>
        <taxon>Hexapoda</taxon>
        <taxon>Insecta</taxon>
        <taxon>Pterygota</taxon>
        <taxon>Neoptera</taxon>
        <taxon>Endopterygota</taxon>
        <taxon>Lepidoptera</taxon>
        <taxon>Glossata</taxon>
        <taxon>Ditrysia</taxon>
        <taxon>Noctuoidea</taxon>
        <taxon>Noctuidae</taxon>
        <taxon>Plusiinae</taxon>
        <taxon>Chrysodeixis</taxon>
    </lineage>
</organism>
<dbReference type="InterPro" id="IPR011600">
    <property type="entry name" value="Pept_C14_caspase"/>
</dbReference>
<dbReference type="PANTHER" id="PTHR10454">
    <property type="entry name" value="CASPASE"/>
    <property type="match status" value="1"/>
</dbReference>
<dbReference type="CDD" id="cd00032">
    <property type="entry name" value="CASc"/>
    <property type="match status" value="1"/>
</dbReference>
<dbReference type="InterPro" id="IPR001309">
    <property type="entry name" value="Pept_C14_p20"/>
</dbReference>
<dbReference type="Proteomes" id="UP001154114">
    <property type="component" value="Chromosome 5"/>
</dbReference>
<dbReference type="InterPro" id="IPR029030">
    <property type="entry name" value="Caspase-like_dom_sf"/>
</dbReference>
<dbReference type="Pfam" id="PF00656">
    <property type="entry name" value="Peptidase_C14"/>
    <property type="match status" value="1"/>
</dbReference>
<dbReference type="InterPro" id="IPR016129">
    <property type="entry name" value="Caspase_his_AS"/>
</dbReference>
<dbReference type="GO" id="GO:0004197">
    <property type="term" value="F:cysteine-type endopeptidase activity"/>
    <property type="evidence" value="ECO:0007669"/>
    <property type="project" value="InterPro"/>
</dbReference>
<gene>
    <name evidence="10" type="ORF">CINC_LOCUS10971</name>
</gene>
<evidence type="ECO:0000259" key="8">
    <source>
        <dbReference type="PROSITE" id="PS50207"/>
    </source>
</evidence>
<evidence type="ECO:0000313" key="10">
    <source>
        <dbReference type="EMBL" id="CAD0196683.1"/>
    </source>
</evidence>
<dbReference type="OrthoDB" id="6116485at2759"/>
<protein>
    <submittedName>
        <fullName evidence="10">Uncharacterized protein</fullName>
    </submittedName>
</protein>
<keyword evidence="5" id="KW-0865">Zymogen</keyword>
<keyword evidence="4" id="KW-0788">Thiol protease</keyword>
<dbReference type="PROSITE" id="PS01121">
    <property type="entry name" value="CASPASE_HIS"/>
    <property type="match status" value="1"/>
</dbReference>
<name>A0A9N8KYQ5_CHRIL</name>
<dbReference type="Gene3D" id="3.40.50.1460">
    <property type="match status" value="1"/>
</dbReference>
<keyword evidence="3" id="KW-0378">Hydrolase</keyword>
<sequence>MEQTKPEDKTSGDYVSGTASRRGKSGENVSRNEYYDMNNKHRGKALIFNHDEFESCLELKPRSGSRKDCASLQAVLQHLGFNVETFHNLYYSDIMKQMKHTAKQNHSKDDCIAVIVLSHGDSGVVYAKDTFYNLEKMWGHLSENNCPTLAGKPKLFFIQACQGEDFDDGITLSRHIETDGWYEPHMYSNEPNILVALATTPGYISWRRPTIGTPFIQALCKELYSASELDILSILTSVCHQVAVDYESDTSEPKKQVPCIMSTLTRRLVFTKKPDTMTSSLWPCI</sequence>
<feature type="domain" description="Caspase family p20" evidence="9">
    <location>
        <begin position="41"/>
        <end position="165"/>
    </location>
</feature>
<dbReference type="GO" id="GO:0043525">
    <property type="term" value="P:positive regulation of neuron apoptotic process"/>
    <property type="evidence" value="ECO:0007669"/>
    <property type="project" value="TreeGrafter"/>
</dbReference>
<feature type="region of interest" description="Disordered" evidence="7">
    <location>
        <begin position="1"/>
        <end position="32"/>
    </location>
</feature>
<keyword evidence="2" id="KW-0645">Protease</keyword>
<dbReference type="InterPro" id="IPR002398">
    <property type="entry name" value="Pept_C14"/>
</dbReference>
<dbReference type="SMART" id="SM00115">
    <property type="entry name" value="CASc"/>
    <property type="match status" value="1"/>
</dbReference>
<dbReference type="EMBL" id="LR824008">
    <property type="protein sequence ID" value="CAD0196683.1"/>
    <property type="molecule type" value="Genomic_DNA"/>
</dbReference>
<dbReference type="PROSITE" id="PS50208">
    <property type="entry name" value="CASPASE_P20"/>
    <property type="match status" value="1"/>
</dbReference>
<dbReference type="PANTHER" id="PTHR10454:SF245">
    <property type="entry name" value="CASPASE-RELATED"/>
    <property type="match status" value="1"/>
</dbReference>
<dbReference type="InterPro" id="IPR033139">
    <property type="entry name" value="Caspase_cys_AS"/>
</dbReference>
<dbReference type="InterPro" id="IPR002138">
    <property type="entry name" value="Pept_C14_p10"/>
</dbReference>
<evidence type="ECO:0000256" key="1">
    <source>
        <dbReference type="ARBA" id="ARBA00010134"/>
    </source>
</evidence>
<dbReference type="AlphaFoldDB" id="A0A9N8KYQ5"/>
<comment type="similarity">
    <text evidence="1 6">Belongs to the peptidase C14A family.</text>
</comment>
<keyword evidence="11" id="KW-1185">Reference proteome</keyword>
<feature type="compositionally biased region" description="Basic and acidic residues" evidence="7">
    <location>
        <begin position="1"/>
        <end position="11"/>
    </location>
</feature>
<dbReference type="PROSITE" id="PS50207">
    <property type="entry name" value="CASPASE_P10"/>
    <property type="match status" value="1"/>
</dbReference>
<evidence type="ECO:0000256" key="7">
    <source>
        <dbReference type="SAM" id="MobiDB-lite"/>
    </source>
</evidence>
<dbReference type="GO" id="GO:0006508">
    <property type="term" value="P:proteolysis"/>
    <property type="evidence" value="ECO:0007669"/>
    <property type="project" value="UniProtKB-KW"/>
</dbReference>
<feature type="domain" description="Caspase family p10" evidence="8">
    <location>
        <begin position="190"/>
        <end position="272"/>
    </location>
</feature>
<evidence type="ECO:0000256" key="3">
    <source>
        <dbReference type="ARBA" id="ARBA00022801"/>
    </source>
</evidence>
<dbReference type="GO" id="GO:0006915">
    <property type="term" value="P:apoptotic process"/>
    <property type="evidence" value="ECO:0007669"/>
    <property type="project" value="TreeGrafter"/>
</dbReference>
<evidence type="ECO:0000256" key="5">
    <source>
        <dbReference type="ARBA" id="ARBA00023145"/>
    </source>
</evidence>
<evidence type="ECO:0000313" key="11">
    <source>
        <dbReference type="Proteomes" id="UP001154114"/>
    </source>
</evidence>